<feature type="chain" id="PRO_5046813041" description="Yippee domain-containing protein" evidence="1">
    <location>
        <begin position="17"/>
        <end position="175"/>
    </location>
</feature>
<name>A0ABR3LNV0_9TELE</name>
<gene>
    <name evidence="2" type="ORF">QQF64_016813</name>
</gene>
<keyword evidence="3" id="KW-1185">Reference proteome</keyword>
<feature type="signal peptide" evidence="1">
    <location>
        <begin position="1"/>
        <end position="16"/>
    </location>
</feature>
<evidence type="ECO:0000256" key="1">
    <source>
        <dbReference type="SAM" id="SignalP"/>
    </source>
</evidence>
<reference evidence="2 3" key="1">
    <citation type="submission" date="2023-09" db="EMBL/GenBank/DDBJ databases">
        <authorList>
            <person name="Wang M."/>
        </authorList>
    </citation>
    <scope>NUCLEOTIDE SEQUENCE [LARGE SCALE GENOMIC DNA]</scope>
    <source>
        <strain evidence="2">GT-2023</strain>
        <tissue evidence="2">Liver</tissue>
    </source>
</reference>
<sequence>MLYIILPLLDASGTTGAYNCLGCKSVLGRRSALLQATGAGLACRRIKIGSHEVLCAHCGFSIRAEACERSPLGRREFSLQGLSLCSARATSGVFMSLFCENGEYLDDRSHGWESAIVQLPEPVWGELSQRARSLEPQWPYPFHVRDKVLLQSFMSSPPLQTEDTNNCQFKIFSSC</sequence>
<accession>A0ABR3LNV0</accession>
<organism evidence="2 3">
    <name type="scientific">Cirrhinus molitorella</name>
    <name type="common">mud carp</name>
    <dbReference type="NCBI Taxonomy" id="172907"/>
    <lineage>
        <taxon>Eukaryota</taxon>
        <taxon>Metazoa</taxon>
        <taxon>Chordata</taxon>
        <taxon>Craniata</taxon>
        <taxon>Vertebrata</taxon>
        <taxon>Euteleostomi</taxon>
        <taxon>Actinopterygii</taxon>
        <taxon>Neopterygii</taxon>
        <taxon>Teleostei</taxon>
        <taxon>Ostariophysi</taxon>
        <taxon>Cypriniformes</taxon>
        <taxon>Cyprinidae</taxon>
        <taxon>Labeoninae</taxon>
        <taxon>Labeonini</taxon>
        <taxon>Cirrhinus</taxon>
    </lineage>
</organism>
<evidence type="ECO:0008006" key="4">
    <source>
        <dbReference type="Google" id="ProtNLM"/>
    </source>
</evidence>
<dbReference type="EMBL" id="JAYMGO010000020">
    <property type="protein sequence ID" value="KAL1254584.1"/>
    <property type="molecule type" value="Genomic_DNA"/>
</dbReference>
<protein>
    <recommendedName>
        <fullName evidence="4">Yippee domain-containing protein</fullName>
    </recommendedName>
</protein>
<proteinExistence type="predicted"/>
<comment type="caution">
    <text evidence="2">The sequence shown here is derived from an EMBL/GenBank/DDBJ whole genome shotgun (WGS) entry which is preliminary data.</text>
</comment>
<evidence type="ECO:0000313" key="2">
    <source>
        <dbReference type="EMBL" id="KAL1254584.1"/>
    </source>
</evidence>
<keyword evidence="1" id="KW-0732">Signal</keyword>
<dbReference type="Proteomes" id="UP001558613">
    <property type="component" value="Unassembled WGS sequence"/>
</dbReference>
<evidence type="ECO:0000313" key="3">
    <source>
        <dbReference type="Proteomes" id="UP001558613"/>
    </source>
</evidence>